<comment type="caution">
    <text evidence="7">The sequence shown here is derived from an EMBL/GenBank/DDBJ whole genome shotgun (WGS) entry which is preliminary data.</text>
</comment>
<comment type="subcellular location">
    <subcellularLocation>
        <location evidence="1">Cell envelope</location>
    </subcellularLocation>
</comment>
<feature type="chain" id="PRO_5046703515" evidence="6">
    <location>
        <begin position="20"/>
        <end position="326"/>
    </location>
</feature>
<dbReference type="RefSeq" id="WP_263747741.1">
    <property type="nucleotide sequence ID" value="NZ_JAOWRF010000309.1"/>
</dbReference>
<evidence type="ECO:0000313" key="7">
    <source>
        <dbReference type="EMBL" id="MCV3216094.1"/>
    </source>
</evidence>
<dbReference type="SUPFAM" id="SSF53807">
    <property type="entry name" value="Helical backbone' metal receptor"/>
    <property type="match status" value="1"/>
</dbReference>
<evidence type="ECO:0000313" key="8">
    <source>
        <dbReference type="Proteomes" id="UP001526143"/>
    </source>
</evidence>
<evidence type="ECO:0000256" key="1">
    <source>
        <dbReference type="ARBA" id="ARBA00004196"/>
    </source>
</evidence>
<evidence type="ECO:0000256" key="5">
    <source>
        <dbReference type="RuleBase" id="RU003512"/>
    </source>
</evidence>
<keyword evidence="4 6" id="KW-0732">Signal</keyword>
<dbReference type="PRINTS" id="PR00690">
    <property type="entry name" value="ADHESNFAMILY"/>
</dbReference>
<name>A0ABT3B417_9CYAN</name>
<dbReference type="Pfam" id="PF01297">
    <property type="entry name" value="ZnuA"/>
    <property type="match status" value="1"/>
</dbReference>
<accession>A0ABT3B417</accession>
<sequence length="326" mass="35805">MSKKTPSSNSLRLAFLALAIGFAGCNQNRNTAFTQTSSRNNNLPQVVATTSVLCDLTRQVAGNSVNLTCLIPPEADPHVYQPKPEDRETMQTASLILYNGYNLEPSLIRLIKASKNRTPKIAVGQVAVPKPQQVEQNSKINDPHVWHNIKNAIAMVDVISRNLEKVSPKNAALYSSNARQIKSELTQLDNWVKSTITTIPPNQRQLFTTHNAMGYYASSYGLSLKGTLEDISTEGKPTDARLKGLVNNIKQARVPTIFAETTINPNLIESVARQARVKVSQRELFTDGLGEPGSEGETYQKMIAANTRTIVEGLGGTYLIFVPKSR</sequence>
<evidence type="ECO:0000256" key="2">
    <source>
        <dbReference type="ARBA" id="ARBA00022448"/>
    </source>
</evidence>
<gene>
    <name evidence="7" type="ORF">OGM63_21715</name>
</gene>
<dbReference type="PANTHER" id="PTHR42953:SF1">
    <property type="entry name" value="METAL-BINDING PROTEIN HI_0362-RELATED"/>
    <property type="match status" value="1"/>
</dbReference>
<organism evidence="7 8">
    <name type="scientific">Plectonema radiosum NIES-515</name>
    <dbReference type="NCBI Taxonomy" id="2986073"/>
    <lineage>
        <taxon>Bacteria</taxon>
        <taxon>Bacillati</taxon>
        <taxon>Cyanobacteriota</taxon>
        <taxon>Cyanophyceae</taxon>
        <taxon>Oscillatoriophycideae</taxon>
        <taxon>Oscillatoriales</taxon>
        <taxon>Microcoleaceae</taxon>
        <taxon>Plectonema</taxon>
    </lineage>
</organism>
<dbReference type="Proteomes" id="UP001526143">
    <property type="component" value="Unassembled WGS sequence"/>
</dbReference>
<dbReference type="EMBL" id="JAOWRF010000309">
    <property type="protein sequence ID" value="MCV3216094.1"/>
    <property type="molecule type" value="Genomic_DNA"/>
</dbReference>
<proteinExistence type="inferred from homology"/>
<dbReference type="PANTHER" id="PTHR42953">
    <property type="entry name" value="HIGH-AFFINITY ZINC UPTAKE SYSTEM PROTEIN ZNUA-RELATED"/>
    <property type="match status" value="1"/>
</dbReference>
<keyword evidence="2 5" id="KW-0813">Transport</keyword>
<dbReference type="PROSITE" id="PS51257">
    <property type="entry name" value="PROKAR_LIPOPROTEIN"/>
    <property type="match status" value="1"/>
</dbReference>
<evidence type="ECO:0000256" key="6">
    <source>
        <dbReference type="SAM" id="SignalP"/>
    </source>
</evidence>
<feature type="signal peptide" evidence="6">
    <location>
        <begin position="1"/>
        <end position="19"/>
    </location>
</feature>
<dbReference type="InterPro" id="IPR006129">
    <property type="entry name" value="AdhesinB"/>
</dbReference>
<keyword evidence="8" id="KW-1185">Reference proteome</keyword>
<dbReference type="Gene3D" id="3.40.50.1980">
    <property type="entry name" value="Nitrogenase molybdenum iron protein domain"/>
    <property type="match status" value="2"/>
</dbReference>
<evidence type="ECO:0000256" key="4">
    <source>
        <dbReference type="ARBA" id="ARBA00022729"/>
    </source>
</evidence>
<dbReference type="PRINTS" id="PR00691">
    <property type="entry name" value="ADHESINB"/>
</dbReference>
<dbReference type="InterPro" id="IPR006127">
    <property type="entry name" value="ZnuA-like"/>
</dbReference>
<dbReference type="InterPro" id="IPR006128">
    <property type="entry name" value="Lipoprotein_PsaA-like"/>
</dbReference>
<protein>
    <submittedName>
        <fullName evidence="7">Zinc ABC transporter substrate-binding protein</fullName>
    </submittedName>
</protein>
<keyword evidence="3" id="KW-0479">Metal-binding</keyword>
<comment type="similarity">
    <text evidence="5">Belongs to the bacterial solute-binding protein 9 family.</text>
</comment>
<evidence type="ECO:0000256" key="3">
    <source>
        <dbReference type="ARBA" id="ARBA00022723"/>
    </source>
</evidence>
<dbReference type="InterPro" id="IPR050492">
    <property type="entry name" value="Bact_metal-bind_prot9"/>
</dbReference>
<reference evidence="7 8" key="1">
    <citation type="submission" date="2022-10" db="EMBL/GenBank/DDBJ databases">
        <title>Identification of biosynthetic pathway for the production of the potent trypsin inhibitor radiosumin.</title>
        <authorList>
            <person name="Fewer D.P."/>
            <person name="Delbaje E."/>
            <person name="Ouyang X."/>
            <person name="Agostino P.D."/>
            <person name="Wahlsten M."/>
            <person name="Jokela J."/>
            <person name="Permi P."/>
            <person name="Haapaniemi E."/>
            <person name="Koistinen H."/>
        </authorList>
    </citation>
    <scope>NUCLEOTIDE SEQUENCE [LARGE SCALE GENOMIC DNA]</scope>
    <source>
        <strain evidence="7 8">NIES-515</strain>
    </source>
</reference>